<evidence type="ECO:0000256" key="1">
    <source>
        <dbReference type="SAM" id="Phobius"/>
    </source>
</evidence>
<dbReference type="AlphaFoldDB" id="A0A4U8WB16"/>
<keyword evidence="1" id="KW-0812">Transmembrane</keyword>
<sequence length="185" mass="20896">MSVSRKILEGKSNQELERYIASDSKFVPEANLLAHEILKARGREFTPEETERIISLKNEQTQKNAEVIIHPNYKKSADLIYISAALGIGNLIWTYDTLNSGIKIFIAVISVAFVFGIGYLISKGTEWIKYLLLILFILGLIGLPYIIINLKNEPIVGVINIVQTVLQIWTLVLLFVIPKDKKIEL</sequence>
<dbReference type="Proteomes" id="UP000290013">
    <property type="component" value="Chromosome"/>
</dbReference>
<name>A0A4U8WB16_9FLAO</name>
<organism evidence="2 3">
    <name type="scientific">Chryseobacterium taihuense</name>
    <dbReference type="NCBI Taxonomy" id="1141221"/>
    <lineage>
        <taxon>Bacteria</taxon>
        <taxon>Pseudomonadati</taxon>
        <taxon>Bacteroidota</taxon>
        <taxon>Flavobacteriia</taxon>
        <taxon>Flavobacteriales</taxon>
        <taxon>Weeksellaceae</taxon>
        <taxon>Chryseobacterium group</taxon>
        <taxon>Chryseobacterium</taxon>
    </lineage>
</organism>
<feature type="transmembrane region" description="Helical" evidence="1">
    <location>
        <begin position="79"/>
        <end position="95"/>
    </location>
</feature>
<reference evidence="2 3" key="1">
    <citation type="submission" date="2019-02" db="EMBL/GenBank/DDBJ databases">
        <authorList>
            <consortium name="Pathogen Informatics"/>
        </authorList>
    </citation>
    <scope>NUCLEOTIDE SEQUENCE [LARGE SCALE GENOMIC DNA]</scope>
    <source>
        <strain evidence="2 3">3012STDY6944375</strain>
    </source>
</reference>
<feature type="transmembrane region" description="Helical" evidence="1">
    <location>
        <begin position="128"/>
        <end position="148"/>
    </location>
</feature>
<feature type="transmembrane region" description="Helical" evidence="1">
    <location>
        <begin position="154"/>
        <end position="177"/>
    </location>
</feature>
<evidence type="ECO:0000313" key="3">
    <source>
        <dbReference type="Proteomes" id="UP000290013"/>
    </source>
</evidence>
<evidence type="ECO:0000313" key="2">
    <source>
        <dbReference type="EMBL" id="VFB03422.1"/>
    </source>
</evidence>
<gene>
    <name evidence="2" type="ORF">NCTC12078_01436</name>
</gene>
<proteinExistence type="predicted"/>
<keyword evidence="1" id="KW-1133">Transmembrane helix</keyword>
<keyword evidence="1" id="KW-0472">Membrane</keyword>
<dbReference type="RefSeq" id="WP_130914040.1">
    <property type="nucleotide sequence ID" value="NZ_LR215974.1"/>
</dbReference>
<dbReference type="KEGG" id="ctai:NCTC12078_01436"/>
<protein>
    <submittedName>
        <fullName evidence="2">Uncharacterized protein</fullName>
    </submittedName>
</protein>
<dbReference type="EMBL" id="LR215974">
    <property type="protein sequence ID" value="VFB03422.1"/>
    <property type="molecule type" value="Genomic_DNA"/>
</dbReference>
<feature type="transmembrane region" description="Helical" evidence="1">
    <location>
        <begin position="101"/>
        <end position="121"/>
    </location>
</feature>
<accession>A0A4U8WB16</accession>